<evidence type="ECO:0000256" key="3">
    <source>
        <dbReference type="ARBA" id="ARBA00022679"/>
    </source>
</evidence>
<dbReference type="InterPro" id="IPR036736">
    <property type="entry name" value="ACP-like_sf"/>
</dbReference>
<proteinExistence type="predicted"/>
<dbReference type="InterPro" id="IPR057326">
    <property type="entry name" value="KR_dom"/>
</dbReference>
<evidence type="ECO:0000313" key="6">
    <source>
        <dbReference type="Proteomes" id="UP000249056"/>
    </source>
</evidence>
<protein>
    <recommendedName>
        <fullName evidence="4">Carrier domain-containing protein</fullName>
    </recommendedName>
</protein>
<dbReference type="GO" id="GO:0006633">
    <property type="term" value="P:fatty acid biosynthetic process"/>
    <property type="evidence" value="ECO:0007669"/>
    <property type="project" value="TreeGrafter"/>
</dbReference>
<dbReference type="InterPro" id="IPR020806">
    <property type="entry name" value="PKS_PP-bd"/>
</dbReference>
<dbReference type="InterPro" id="IPR050091">
    <property type="entry name" value="PKS_NRPS_Biosynth_Enz"/>
</dbReference>
<dbReference type="Pfam" id="PF00550">
    <property type="entry name" value="PP-binding"/>
    <property type="match status" value="1"/>
</dbReference>
<keyword evidence="3" id="KW-0808">Transferase</keyword>
<dbReference type="GO" id="GO:0031177">
    <property type="term" value="F:phosphopantetheine binding"/>
    <property type="evidence" value="ECO:0007669"/>
    <property type="project" value="InterPro"/>
</dbReference>
<comment type="caution">
    <text evidence="5">The sequence shown here is derived from an EMBL/GenBank/DDBJ whole genome shotgun (WGS) entry which is preliminary data.</text>
</comment>
<dbReference type="InterPro" id="IPR013968">
    <property type="entry name" value="PKS_KR"/>
</dbReference>
<dbReference type="SUPFAM" id="SSF47336">
    <property type="entry name" value="ACP-like"/>
    <property type="match status" value="1"/>
</dbReference>
<dbReference type="InterPro" id="IPR009081">
    <property type="entry name" value="PP-bd_ACP"/>
</dbReference>
<evidence type="ECO:0000256" key="2">
    <source>
        <dbReference type="ARBA" id="ARBA00022553"/>
    </source>
</evidence>
<accession>A0A395IEY7</accession>
<evidence type="ECO:0000256" key="1">
    <source>
        <dbReference type="ARBA" id="ARBA00022450"/>
    </source>
</evidence>
<dbReference type="PROSITE" id="PS00012">
    <property type="entry name" value="PHOSPHOPANTETHEINE"/>
    <property type="match status" value="1"/>
</dbReference>
<dbReference type="SMART" id="SM00823">
    <property type="entry name" value="PKS_PP"/>
    <property type="match status" value="1"/>
</dbReference>
<dbReference type="Gene3D" id="1.10.1200.10">
    <property type="entry name" value="ACP-like"/>
    <property type="match status" value="1"/>
</dbReference>
<dbReference type="InterPro" id="IPR006162">
    <property type="entry name" value="Ppantetheine_attach_site"/>
</dbReference>
<organism evidence="5 6">
    <name type="scientific">Monilinia fructigena</name>
    <dbReference type="NCBI Taxonomy" id="38457"/>
    <lineage>
        <taxon>Eukaryota</taxon>
        <taxon>Fungi</taxon>
        <taxon>Dikarya</taxon>
        <taxon>Ascomycota</taxon>
        <taxon>Pezizomycotina</taxon>
        <taxon>Leotiomycetes</taxon>
        <taxon>Helotiales</taxon>
        <taxon>Sclerotiniaceae</taxon>
        <taxon>Monilinia</taxon>
    </lineage>
</organism>
<dbReference type="PANTHER" id="PTHR43775">
    <property type="entry name" value="FATTY ACID SYNTHASE"/>
    <property type="match status" value="1"/>
</dbReference>
<dbReference type="PANTHER" id="PTHR43775:SF20">
    <property type="entry name" value="HYBRID PKS-NRPS SYNTHETASE APDA"/>
    <property type="match status" value="1"/>
</dbReference>
<keyword evidence="6" id="KW-1185">Reference proteome</keyword>
<dbReference type="Gene3D" id="3.40.50.720">
    <property type="entry name" value="NAD(P)-binding Rossmann-like Domain"/>
    <property type="match status" value="1"/>
</dbReference>
<sequence length="331" mass="36566">MVGAGARYIVVGSRSVKPGTPWHQELERMGAVVLVYTINFTEKAAVVKLRENAIKMMPPIAGAMNGCMVLDDKPFSDMPFETLERVVHPKVLSAINIDVVFGLDLDFFVLFSSLAAVNGIPGESNYAAANMYMTSLAEQRRKRGGVASVIHIGMILGVGYVKRSGRFTESALRSYNYLTIPEHEFLQVLSEAVQSGHPSSDRCPEIIIGMLAPSTGKERDKPHWHANPIFAFIMNYIVREESDTQGEVEYRPRNLQRRKRRLELIIQADSGSIDENAPLTQLGIDSLIAVEIRSWFLKEVGVSLPVLKILGGAAAKDLCKLASEFKMTGDK</sequence>
<dbReference type="SUPFAM" id="SSF51735">
    <property type="entry name" value="NAD(P)-binding Rossmann-fold domains"/>
    <property type="match status" value="1"/>
</dbReference>
<dbReference type="Proteomes" id="UP000249056">
    <property type="component" value="Unassembled WGS sequence"/>
</dbReference>
<dbReference type="SMART" id="SM00822">
    <property type="entry name" value="PKS_KR"/>
    <property type="match status" value="1"/>
</dbReference>
<dbReference type="GO" id="GO:0004312">
    <property type="term" value="F:fatty acid synthase activity"/>
    <property type="evidence" value="ECO:0007669"/>
    <property type="project" value="TreeGrafter"/>
</dbReference>
<dbReference type="PROSITE" id="PS50075">
    <property type="entry name" value="CARRIER"/>
    <property type="match status" value="1"/>
</dbReference>
<gene>
    <name evidence="5" type="ORF">DID88_009206</name>
</gene>
<evidence type="ECO:0000259" key="4">
    <source>
        <dbReference type="PROSITE" id="PS50075"/>
    </source>
</evidence>
<reference evidence="5 6" key="1">
    <citation type="submission" date="2018-06" db="EMBL/GenBank/DDBJ databases">
        <title>Genome Sequence of the Brown Rot Fungal Pathogen Monilinia fructigena.</title>
        <authorList>
            <person name="Landi L."/>
            <person name="De Miccolis Angelini R.M."/>
            <person name="Pollastro S."/>
            <person name="Abate D."/>
            <person name="Faretra F."/>
            <person name="Romanazzi G."/>
        </authorList>
    </citation>
    <scope>NUCLEOTIDE SEQUENCE [LARGE SCALE GENOMIC DNA]</scope>
    <source>
        <strain evidence="5 6">Mfrg269</strain>
    </source>
</reference>
<evidence type="ECO:0000313" key="5">
    <source>
        <dbReference type="EMBL" id="RAL58915.1"/>
    </source>
</evidence>
<dbReference type="AlphaFoldDB" id="A0A395IEY7"/>
<keyword evidence="2" id="KW-0597">Phosphoprotein</keyword>
<dbReference type="GO" id="GO:0044550">
    <property type="term" value="P:secondary metabolite biosynthetic process"/>
    <property type="evidence" value="ECO:0007669"/>
    <property type="project" value="TreeGrafter"/>
</dbReference>
<name>A0A395IEY7_9HELO</name>
<dbReference type="InterPro" id="IPR036291">
    <property type="entry name" value="NAD(P)-bd_dom_sf"/>
</dbReference>
<dbReference type="OrthoDB" id="3565148at2759"/>
<keyword evidence="1" id="KW-0596">Phosphopantetheine</keyword>
<dbReference type="EMBL" id="QKRW01000064">
    <property type="protein sequence ID" value="RAL58915.1"/>
    <property type="molecule type" value="Genomic_DNA"/>
</dbReference>
<feature type="domain" description="Carrier" evidence="4">
    <location>
        <begin position="252"/>
        <end position="326"/>
    </location>
</feature>
<dbReference type="Pfam" id="PF08659">
    <property type="entry name" value="KR"/>
    <property type="match status" value="1"/>
</dbReference>